<dbReference type="CDD" id="cd01300">
    <property type="entry name" value="YtcJ_like"/>
    <property type="match status" value="1"/>
</dbReference>
<name>A0ABP7N496_9GAMM</name>
<dbReference type="SUPFAM" id="SSF51338">
    <property type="entry name" value="Composite domain of metallo-dependent hydrolases"/>
    <property type="match status" value="1"/>
</dbReference>
<dbReference type="Gene3D" id="2.30.40.10">
    <property type="entry name" value="Urease, subunit C, domain 1"/>
    <property type="match status" value="1"/>
</dbReference>
<dbReference type="Gene3D" id="3.20.20.140">
    <property type="entry name" value="Metal-dependent hydrolases"/>
    <property type="match status" value="1"/>
</dbReference>
<protein>
    <submittedName>
        <fullName evidence="2">Amidohydrolase</fullName>
    </submittedName>
</protein>
<dbReference type="SUPFAM" id="SSF51556">
    <property type="entry name" value="Metallo-dependent hydrolases"/>
    <property type="match status" value="1"/>
</dbReference>
<dbReference type="InterPro" id="IPR011059">
    <property type="entry name" value="Metal-dep_hydrolase_composite"/>
</dbReference>
<evidence type="ECO:0000313" key="2">
    <source>
        <dbReference type="EMBL" id="GAA3936656.1"/>
    </source>
</evidence>
<feature type="domain" description="Amidohydrolase 3" evidence="1">
    <location>
        <begin position="106"/>
        <end position="648"/>
    </location>
</feature>
<dbReference type="RefSeq" id="WP_344800032.1">
    <property type="nucleotide sequence ID" value="NZ_BAABBN010000012.1"/>
</dbReference>
<sequence>MTHKHHHGLNCSCCSPLSKALISRLNLSAKALHPKQNITTTGQNLLILNCGKGAIQTLKNGEDTDVKALAVFNNKILAAGDKAEVTKALDAQCSQYTTIKLTDHQTILPGLIEPHLHIVPAAIFNTWTDLSRFITQPQKINNQNVLGQTLKDTYTRNEQFQVLLDKGFYCDNNPNQWYLGAGIDPSLFTASEDDPQVKIINKESIDKFNDKFSSHPVFILNASMHIAYVNSKAIEIFLNTADDSDPGVAALKAILSEPDCNGQIFEMTQILPFSTVLPLPSLDSFKTEIKTYFDVASSRGVTSVFDAGVEPAEESSNGVPALANMPNYLYQLAKNNETPVRIGGALVVESLNDFETKVKDRNYKPIDSIKTQPASESYIKGARYPFFSLPYIKIMSDGSNQGLTGYQSKPYLCGDDYERYPMQPTRGTPNYCCSPTSTDLNELVDQVSLSDWPMMIHANGDDAIEITLNALENASNHSKRNRIEHASLLNADKIKRMATLNISPSFLIGHVGYWGHSFKNTIFGEDRANLLDLCRSALNSNIKISLHSDNAVTPMGPLRMMDQAVHRVMEADPKAGVLNENEKISRLDALKSVTIDAAAHCCVEDLVGSLEVGKYADFVILENNPLSMKLDENKPYETFRNIKVISTWKNATCYYHFMQTETHNQAKQENEAELV</sequence>
<dbReference type="PANTHER" id="PTHR22642:SF2">
    <property type="entry name" value="PROTEIN LONG AFTER FAR-RED 3"/>
    <property type="match status" value="1"/>
</dbReference>
<evidence type="ECO:0000259" key="1">
    <source>
        <dbReference type="Pfam" id="PF07969"/>
    </source>
</evidence>
<keyword evidence="3" id="KW-1185">Reference proteome</keyword>
<evidence type="ECO:0000313" key="3">
    <source>
        <dbReference type="Proteomes" id="UP001501565"/>
    </source>
</evidence>
<dbReference type="Proteomes" id="UP001501565">
    <property type="component" value="Unassembled WGS sequence"/>
</dbReference>
<dbReference type="Gene3D" id="3.10.310.70">
    <property type="match status" value="1"/>
</dbReference>
<accession>A0ABP7N496</accession>
<comment type="caution">
    <text evidence="2">The sequence shown here is derived from an EMBL/GenBank/DDBJ whole genome shotgun (WGS) entry which is preliminary data.</text>
</comment>
<organism evidence="2 3">
    <name type="scientific">Litoribacillus peritrichatus</name>
    <dbReference type="NCBI Taxonomy" id="718191"/>
    <lineage>
        <taxon>Bacteria</taxon>
        <taxon>Pseudomonadati</taxon>
        <taxon>Pseudomonadota</taxon>
        <taxon>Gammaproteobacteria</taxon>
        <taxon>Oceanospirillales</taxon>
        <taxon>Oceanospirillaceae</taxon>
        <taxon>Litoribacillus</taxon>
    </lineage>
</organism>
<dbReference type="InterPro" id="IPR033932">
    <property type="entry name" value="YtcJ-like"/>
</dbReference>
<reference evidence="3" key="1">
    <citation type="journal article" date="2019" name="Int. J. Syst. Evol. Microbiol.">
        <title>The Global Catalogue of Microorganisms (GCM) 10K type strain sequencing project: providing services to taxonomists for standard genome sequencing and annotation.</title>
        <authorList>
            <consortium name="The Broad Institute Genomics Platform"/>
            <consortium name="The Broad Institute Genome Sequencing Center for Infectious Disease"/>
            <person name="Wu L."/>
            <person name="Ma J."/>
        </authorList>
    </citation>
    <scope>NUCLEOTIDE SEQUENCE [LARGE SCALE GENOMIC DNA]</scope>
    <source>
        <strain evidence="3">JCM 17551</strain>
    </source>
</reference>
<dbReference type="PANTHER" id="PTHR22642">
    <property type="entry name" value="IMIDAZOLONEPROPIONASE"/>
    <property type="match status" value="1"/>
</dbReference>
<dbReference type="InterPro" id="IPR032466">
    <property type="entry name" value="Metal_Hydrolase"/>
</dbReference>
<dbReference type="Pfam" id="PF07969">
    <property type="entry name" value="Amidohydro_3"/>
    <property type="match status" value="1"/>
</dbReference>
<gene>
    <name evidence="2" type="ORF">GCM10022277_36310</name>
</gene>
<dbReference type="EMBL" id="BAABBN010000012">
    <property type="protein sequence ID" value="GAA3936656.1"/>
    <property type="molecule type" value="Genomic_DNA"/>
</dbReference>
<proteinExistence type="predicted"/>
<dbReference type="InterPro" id="IPR013108">
    <property type="entry name" value="Amidohydro_3"/>
</dbReference>